<feature type="domain" description="Tyr recombinase" evidence="2">
    <location>
        <begin position="264"/>
        <end position="468"/>
    </location>
</feature>
<evidence type="ECO:0000256" key="1">
    <source>
        <dbReference type="ARBA" id="ARBA00023172"/>
    </source>
</evidence>
<dbReference type="GO" id="GO:0015074">
    <property type="term" value="P:DNA integration"/>
    <property type="evidence" value="ECO:0007669"/>
    <property type="project" value="InterPro"/>
</dbReference>
<evidence type="ECO:0000313" key="4">
    <source>
        <dbReference type="Proteomes" id="UP000260680"/>
    </source>
</evidence>
<dbReference type="GO" id="GO:0006310">
    <property type="term" value="P:DNA recombination"/>
    <property type="evidence" value="ECO:0007669"/>
    <property type="project" value="UniProtKB-KW"/>
</dbReference>
<dbReference type="RefSeq" id="WP_117415750.1">
    <property type="nucleotide sequence ID" value="NZ_QOHO01000013.1"/>
</dbReference>
<dbReference type="InterPro" id="IPR013762">
    <property type="entry name" value="Integrase-like_cat_sf"/>
</dbReference>
<comment type="caution">
    <text evidence="3">The sequence shown here is derived from an EMBL/GenBank/DDBJ whole genome shotgun (WGS) entry which is preliminary data.</text>
</comment>
<dbReference type="EMBL" id="QOHO01000013">
    <property type="protein sequence ID" value="RFZ80157.1"/>
    <property type="molecule type" value="Genomic_DNA"/>
</dbReference>
<name>A0A3E2NGN4_9FIRM</name>
<proteinExistence type="predicted"/>
<accession>A0A3E2NGN4</accession>
<reference evidence="3 4" key="1">
    <citation type="submission" date="2018-07" db="EMBL/GenBank/DDBJ databases">
        <title>New species, Clostridium PI-S10-A1B.</title>
        <authorList>
            <person name="Krishna G."/>
            <person name="Summeta K."/>
            <person name="Shikha S."/>
            <person name="Prabhu P.B."/>
            <person name="Suresh K."/>
        </authorList>
    </citation>
    <scope>NUCLEOTIDE SEQUENCE [LARGE SCALE GENOMIC DNA]</scope>
    <source>
        <strain evidence="3 4">PI-S10-A1B</strain>
    </source>
</reference>
<evidence type="ECO:0000259" key="2">
    <source>
        <dbReference type="PROSITE" id="PS51898"/>
    </source>
</evidence>
<sequence length="605" mass="69844">MNSSFTALEESLCSRSSLQPVLDSVGVSEMIRAMENAPPNLLTAYFQEKAAEFTVRRENVTSFKLLQAAFTDKKQASRFYGTPIADVVKTIADIEFEKQKSLFRRENRQQLSVHNDIWQLFYLTGPNLRSNSYDFSKIHCVSLRLELKYFMLWYLQGRSDYRTPVLAAVIKGVNFLSSNNPGIHYFADISDVDARQLYNYLENDCLSKHGGRLSVKSVANTMRACGQIIDYLCGDMRDPSLRTPIPTGNPFAKYRFFNLDNMSRNTEIIPDPVAAAIEKHSHELSDTHRVLYSIFINTGLRLSEVVLLKEDCLAPSRFEGLMLLRYVPHKTLSARRKRGIGDTCEMLIPAFLSREITRQIKRTQSLREEYGEPYIFIVKNGSQRPSLPCGDGFCDAVNRLIAKHCITDENDHLWKLTTRQFRKTIAVMLVESGASMTELAYWLSHLSRKTSMKYYAEVRKKRLAEMNTSFFREKFDLLLNNEQLDQFSEEQRRLLFVDFRLEQRRVELGFCMRVFADGECRERSRTLSCVNCKNLCTGKPYLQYWIALRDSQRKLVDGLVESYREMGIADYQSYRQYQQEKALLDSYSDTVTKIEAAFGGGLYAK</sequence>
<dbReference type="CDD" id="cd00397">
    <property type="entry name" value="DNA_BRE_C"/>
    <property type="match status" value="1"/>
</dbReference>
<dbReference type="AlphaFoldDB" id="A0A3E2NGN4"/>
<gene>
    <name evidence="3" type="ORF">DS742_04075</name>
</gene>
<dbReference type="PROSITE" id="PS51898">
    <property type="entry name" value="TYR_RECOMBINASE"/>
    <property type="match status" value="1"/>
</dbReference>
<dbReference type="InterPro" id="IPR011010">
    <property type="entry name" value="DNA_brk_join_enz"/>
</dbReference>
<dbReference type="InterPro" id="IPR002104">
    <property type="entry name" value="Integrase_catalytic"/>
</dbReference>
<keyword evidence="1" id="KW-0233">DNA recombination</keyword>
<evidence type="ECO:0000313" key="3">
    <source>
        <dbReference type="EMBL" id="RFZ80157.1"/>
    </source>
</evidence>
<dbReference type="Gene3D" id="1.10.443.10">
    <property type="entry name" value="Intergrase catalytic core"/>
    <property type="match status" value="1"/>
</dbReference>
<dbReference type="SUPFAM" id="SSF56349">
    <property type="entry name" value="DNA breaking-rejoining enzymes"/>
    <property type="match status" value="1"/>
</dbReference>
<dbReference type="Proteomes" id="UP000260680">
    <property type="component" value="Unassembled WGS sequence"/>
</dbReference>
<protein>
    <submittedName>
        <fullName evidence="3">Site-specific integrase</fullName>
    </submittedName>
</protein>
<organism evidence="3 4">
    <name type="scientific">Lacrimispora amygdalina</name>
    <dbReference type="NCBI Taxonomy" id="253257"/>
    <lineage>
        <taxon>Bacteria</taxon>
        <taxon>Bacillati</taxon>
        <taxon>Bacillota</taxon>
        <taxon>Clostridia</taxon>
        <taxon>Lachnospirales</taxon>
        <taxon>Lachnospiraceae</taxon>
        <taxon>Lacrimispora</taxon>
    </lineage>
</organism>
<dbReference type="GO" id="GO:0003677">
    <property type="term" value="F:DNA binding"/>
    <property type="evidence" value="ECO:0007669"/>
    <property type="project" value="InterPro"/>
</dbReference>
<dbReference type="OrthoDB" id="568347at2"/>